<evidence type="ECO:0000313" key="1">
    <source>
        <dbReference type="EMBL" id="KKR20686.1"/>
    </source>
</evidence>
<sequence length="49" mass="5506">MKITTIVIIILIIIIFWIGLREPTYVSPAERAECVKIYGNPNCDTDGPN</sequence>
<dbReference type="AlphaFoldDB" id="A0A837HUR7"/>
<dbReference type="Proteomes" id="UP000034656">
    <property type="component" value="Unassembled WGS sequence"/>
</dbReference>
<proteinExistence type="predicted"/>
<accession>A0A837HUR7</accession>
<comment type="caution">
    <text evidence="1">The sequence shown here is derived from an EMBL/GenBank/DDBJ whole genome shotgun (WGS) entry which is preliminary data.</text>
</comment>
<gene>
    <name evidence="1" type="ORF">UT51_C0002G0121</name>
</gene>
<protein>
    <submittedName>
        <fullName evidence="1">Uncharacterized protein</fullName>
    </submittedName>
</protein>
<dbReference type="EMBL" id="LBXB01000002">
    <property type="protein sequence ID" value="KKR20686.1"/>
    <property type="molecule type" value="Genomic_DNA"/>
</dbReference>
<organism evidence="1 2">
    <name type="scientific">Candidatus Nomurabacteria bacterium GW2011_GWC2_39_41</name>
    <dbReference type="NCBI Taxonomy" id="1618754"/>
    <lineage>
        <taxon>Bacteria</taxon>
        <taxon>Candidatus Nomuraibacteriota</taxon>
    </lineage>
</organism>
<reference evidence="1 2" key="1">
    <citation type="journal article" date="2015" name="Nature">
        <title>rRNA introns, odd ribosomes, and small enigmatic genomes across a large radiation of phyla.</title>
        <authorList>
            <person name="Brown C.T."/>
            <person name="Hug L.A."/>
            <person name="Thomas B.C."/>
            <person name="Sharon I."/>
            <person name="Castelle C.J."/>
            <person name="Singh A."/>
            <person name="Wilkins M.J."/>
            <person name="Williams K.H."/>
            <person name="Banfield J.F."/>
        </authorList>
    </citation>
    <scope>NUCLEOTIDE SEQUENCE [LARGE SCALE GENOMIC DNA]</scope>
</reference>
<name>A0A837HUR7_9BACT</name>
<evidence type="ECO:0000313" key="2">
    <source>
        <dbReference type="Proteomes" id="UP000034656"/>
    </source>
</evidence>